<comment type="function">
    <text evidence="6">Required for the assembly of the V0 complex of the vacuolar ATPase (V-ATPase) in the endoplasmic reticulum.</text>
</comment>
<dbReference type="HAMAP" id="MF_03058">
    <property type="entry name" value="VMA21"/>
    <property type="match status" value="1"/>
</dbReference>
<keyword evidence="4 6" id="KW-0472">Membrane</keyword>
<dbReference type="PANTHER" id="PTHR31792">
    <property type="entry name" value="VACUOLAR ATPASE ASSEMBLY INTEGRAL MEMBRANE PROTEIN VMA21"/>
    <property type="match status" value="1"/>
</dbReference>
<evidence type="ECO:0000256" key="6">
    <source>
        <dbReference type="HAMAP-Rule" id="MF_03058"/>
    </source>
</evidence>
<organism evidence="7 8">
    <name type="scientific">Naganishia liquefaciens</name>
    <dbReference type="NCBI Taxonomy" id="104408"/>
    <lineage>
        <taxon>Eukaryota</taxon>
        <taxon>Fungi</taxon>
        <taxon>Dikarya</taxon>
        <taxon>Basidiomycota</taxon>
        <taxon>Agaricomycotina</taxon>
        <taxon>Tremellomycetes</taxon>
        <taxon>Filobasidiales</taxon>
        <taxon>Filobasidiaceae</taxon>
        <taxon>Naganishia</taxon>
    </lineage>
</organism>
<keyword evidence="1 6" id="KW-0812">Transmembrane</keyword>
<evidence type="ECO:0000256" key="5">
    <source>
        <dbReference type="ARBA" id="ARBA00023329"/>
    </source>
</evidence>
<name>A0A8H3TW80_9TREE</name>
<evidence type="ECO:0000313" key="8">
    <source>
        <dbReference type="Proteomes" id="UP000620104"/>
    </source>
</evidence>
<evidence type="ECO:0008006" key="9">
    <source>
        <dbReference type="Google" id="ProtNLM"/>
    </source>
</evidence>
<gene>
    <name evidence="7" type="ORF">NliqN6_3751</name>
</gene>
<keyword evidence="2 6" id="KW-0256">Endoplasmic reticulum</keyword>
<dbReference type="AlphaFoldDB" id="A0A8H3TW80"/>
<proteinExistence type="inferred from homology"/>
<protein>
    <recommendedName>
        <fullName evidence="9">Vacuolar ATPase assembly integral membrane protein VMA21</fullName>
    </recommendedName>
</protein>
<evidence type="ECO:0000256" key="4">
    <source>
        <dbReference type="ARBA" id="ARBA00023136"/>
    </source>
</evidence>
<dbReference type="OrthoDB" id="160405at2759"/>
<evidence type="ECO:0000256" key="2">
    <source>
        <dbReference type="ARBA" id="ARBA00022824"/>
    </source>
</evidence>
<sequence length="87" mass="9513">MSDDGFQRNVLAKLLVFAVLVAVVPIATYFITIDRLWHGSTTWAAISAVFAANLVLVSYVIVAFREDAVDSRVQSNSSSKPLGKKQQ</sequence>
<dbReference type="GO" id="GO:0005789">
    <property type="term" value="C:endoplasmic reticulum membrane"/>
    <property type="evidence" value="ECO:0007669"/>
    <property type="project" value="UniProtKB-SubCell"/>
</dbReference>
<keyword evidence="5 6" id="KW-0968">Cytoplasmic vesicle</keyword>
<comment type="subcellular location">
    <subcellularLocation>
        <location evidence="6">Endoplasmic reticulum membrane</location>
        <topology evidence="6">Multi-pass membrane protein</topology>
    </subcellularLocation>
    <subcellularLocation>
        <location evidence="6">Endoplasmic reticulum-Golgi intermediate compartment membrane</location>
        <topology evidence="6">Multi-pass membrane protein</topology>
    </subcellularLocation>
    <subcellularLocation>
        <location evidence="6">Cytoplasmic vesicle</location>
        <location evidence="6">COPII-coated vesicle membrane</location>
        <topology evidence="6">Multi-pass membrane protein</topology>
    </subcellularLocation>
</comment>
<dbReference type="InterPro" id="IPR019013">
    <property type="entry name" value="Vma21"/>
</dbReference>
<dbReference type="GO" id="GO:0012507">
    <property type="term" value="C:ER to Golgi transport vesicle membrane"/>
    <property type="evidence" value="ECO:0007669"/>
    <property type="project" value="UniProtKB-SubCell"/>
</dbReference>
<evidence type="ECO:0000313" key="7">
    <source>
        <dbReference type="EMBL" id="GHJ87349.1"/>
    </source>
</evidence>
<dbReference type="GO" id="GO:0033116">
    <property type="term" value="C:endoplasmic reticulum-Golgi intermediate compartment membrane"/>
    <property type="evidence" value="ECO:0007669"/>
    <property type="project" value="UniProtKB-SubCell"/>
</dbReference>
<comment type="caution">
    <text evidence="7">The sequence shown here is derived from an EMBL/GenBank/DDBJ whole genome shotgun (WGS) entry which is preliminary data.</text>
</comment>
<keyword evidence="3 6" id="KW-1133">Transmembrane helix</keyword>
<dbReference type="Proteomes" id="UP000620104">
    <property type="component" value="Unassembled WGS sequence"/>
</dbReference>
<dbReference type="EMBL" id="BLZA01000021">
    <property type="protein sequence ID" value="GHJ87349.1"/>
    <property type="molecule type" value="Genomic_DNA"/>
</dbReference>
<dbReference type="GO" id="GO:0070072">
    <property type="term" value="P:vacuolar proton-transporting V-type ATPase complex assembly"/>
    <property type="evidence" value="ECO:0007669"/>
    <property type="project" value="UniProtKB-UniRule"/>
</dbReference>
<comment type="caution">
    <text evidence="6">Lacks conserved residue(s) required for the propagation of feature annotation.</text>
</comment>
<feature type="transmembrane region" description="Helical" evidence="6">
    <location>
        <begin position="12"/>
        <end position="31"/>
    </location>
</feature>
<feature type="transmembrane region" description="Helical" evidence="6">
    <location>
        <begin position="43"/>
        <end position="64"/>
    </location>
</feature>
<keyword evidence="8" id="KW-1185">Reference proteome</keyword>
<evidence type="ECO:0000256" key="1">
    <source>
        <dbReference type="ARBA" id="ARBA00022692"/>
    </source>
</evidence>
<dbReference type="PANTHER" id="PTHR31792:SF3">
    <property type="entry name" value="VACUOLAR ATPASE ASSEMBLY INTEGRAL MEMBRANE PROTEIN VMA21"/>
    <property type="match status" value="1"/>
</dbReference>
<dbReference type="Pfam" id="PF09446">
    <property type="entry name" value="VMA21"/>
    <property type="match status" value="1"/>
</dbReference>
<accession>A0A8H3TW80</accession>
<reference evidence="7" key="1">
    <citation type="submission" date="2020-07" db="EMBL/GenBank/DDBJ databases">
        <title>Draft Genome Sequence of a Deep-Sea Yeast, Naganishia (Cryptococcus) liquefaciens strain N6.</title>
        <authorList>
            <person name="Han Y.W."/>
            <person name="Kajitani R."/>
            <person name="Morimoto H."/>
            <person name="Parhat M."/>
            <person name="Tsubouchi H."/>
            <person name="Bakenova O."/>
            <person name="Ogata M."/>
            <person name="Argunhan B."/>
            <person name="Aoki R."/>
            <person name="Kajiwara S."/>
            <person name="Itoh T."/>
            <person name="Iwasaki H."/>
        </authorList>
    </citation>
    <scope>NUCLEOTIDE SEQUENCE</scope>
    <source>
        <strain evidence="7">N6</strain>
    </source>
</reference>
<comment type="similarity">
    <text evidence="6">Belongs to the VMA21 family.</text>
</comment>
<evidence type="ECO:0000256" key="3">
    <source>
        <dbReference type="ARBA" id="ARBA00022989"/>
    </source>
</evidence>